<dbReference type="EMBL" id="CP102480">
    <property type="protein sequence ID" value="UUX51086.1"/>
    <property type="molecule type" value="Genomic_DNA"/>
</dbReference>
<organism evidence="2 3">
    <name type="scientific">Nisaea acidiphila</name>
    <dbReference type="NCBI Taxonomy" id="1862145"/>
    <lineage>
        <taxon>Bacteria</taxon>
        <taxon>Pseudomonadati</taxon>
        <taxon>Pseudomonadota</taxon>
        <taxon>Alphaproteobacteria</taxon>
        <taxon>Rhodospirillales</taxon>
        <taxon>Thalassobaculaceae</taxon>
        <taxon>Nisaea</taxon>
    </lineage>
</organism>
<evidence type="ECO:0000313" key="2">
    <source>
        <dbReference type="EMBL" id="UUX51086.1"/>
    </source>
</evidence>
<dbReference type="GO" id="GO:0003700">
    <property type="term" value="F:DNA-binding transcription factor activity"/>
    <property type="evidence" value="ECO:0007669"/>
    <property type="project" value="InterPro"/>
</dbReference>
<dbReference type="Gene3D" id="1.10.10.10">
    <property type="entry name" value="Winged helix-like DNA-binding domain superfamily/Winged helix DNA-binding domain"/>
    <property type="match status" value="1"/>
</dbReference>
<protein>
    <submittedName>
        <fullName evidence="2">Winged helix-turn-helix domain-containing protein</fullName>
    </submittedName>
</protein>
<dbReference type="Pfam" id="PF00126">
    <property type="entry name" value="HTH_1"/>
    <property type="match status" value="1"/>
</dbReference>
<dbReference type="Proteomes" id="UP001060336">
    <property type="component" value="Chromosome"/>
</dbReference>
<dbReference type="InterPro" id="IPR036388">
    <property type="entry name" value="WH-like_DNA-bd_sf"/>
</dbReference>
<reference evidence="2" key="1">
    <citation type="submission" date="2022-08" db="EMBL/GenBank/DDBJ databases">
        <title>Nisaea acidiphila sp. nov., isolated from a marine algal debris and emended description of the genus Nisaea Urios et al. 2008.</title>
        <authorList>
            <person name="Kwon K."/>
        </authorList>
    </citation>
    <scope>NUCLEOTIDE SEQUENCE</scope>
    <source>
        <strain evidence="2">MEBiC11861</strain>
    </source>
</reference>
<dbReference type="RefSeq" id="WP_257770374.1">
    <property type="nucleotide sequence ID" value="NZ_CP102480.1"/>
</dbReference>
<dbReference type="InterPro" id="IPR000847">
    <property type="entry name" value="LysR_HTH_N"/>
</dbReference>
<evidence type="ECO:0000259" key="1">
    <source>
        <dbReference type="Pfam" id="PF00126"/>
    </source>
</evidence>
<dbReference type="KEGG" id="naci:NUH88_05205"/>
<dbReference type="InterPro" id="IPR036390">
    <property type="entry name" value="WH_DNA-bd_sf"/>
</dbReference>
<sequence>MKAGNKTLGPRLRVVLDTNIAIGPGQADLLEAIGETGSISQAGRSMGMSYRRAWLLVQKMNGHFSGPLVQTAKGGNSGGGAQLTPLGREVVACYRQMEARASDILRPEIERLRDLLANDLPQDG</sequence>
<feature type="domain" description="HTH lysR-type" evidence="1">
    <location>
        <begin position="28"/>
        <end position="88"/>
    </location>
</feature>
<dbReference type="SUPFAM" id="SSF46785">
    <property type="entry name" value="Winged helix' DNA-binding domain"/>
    <property type="match status" value="1"/>
</dbReference>
<dbReference type="AlphaFoldDB" id="A0A9J7AVE4"/>
<keyword evidence="3" id="KW-1185">Reference proteome</keyword>
<dbReference type="InterPro" id="IPR051815">
    <property type="entry name" value="Molybdate_resp_trans_reg"/>
</dbReference>
<dbReference type="PANTHER" id="PTHR30432:SF1">
    <property type="entry name" value="DNA-BINDING TRANSCRIPTIONAL DUAL REGULATOR MODE"/>
    <property type="match status" value="1"/>
</dbReference>
<accession>A0A9J7AVE4</accession>
<dbReference type="PANTHER" id="PTHR30432">
    <property type="entry name" value="TRANSCRIPTIONAL REGULATOR MODE"/>
    <property type="match status" value="1"/>
</dbReference>
<gene>
    <name evidence="2" type="ORF">NUH88_05205</name>
</gene>
<name>A0A9J7AVE4_9PROT</name>
<evidence type="ECO:0000313" key="3">
    <source>
        <dbReference type="Proteomes" id="UP001060336"/>
    </source>
</evidence>
<proteinExistence type="predicted"/>